<comment type="caution">
    <text evidence="2">The sequence shown here is derived from an EMBL/GenBank/DDBJ whole genome shotgun (WGS) entry which is preliminary data.</text>
</comment>
<name>A0A8J3RP09_9ACTN</name>
<gene>
    <name evidence="2" type="ORF">Plo01_66000</name>
</gene>
<evidence type="ECO:0000313" key="2">
    <source>
        <dbReference type="EMBL" id="GIH80171.1"/>
    </source>
</evidence>
<evidence type="ECO:0000256" key="1">
    <source>
        <dbReference type="SAM" id="Phobius"/>
    </source>
</evidence>
<keyword evidence="3" id="KW-1185">Reference proteome</keyword>
<feature type="transmembrane region" description="Helical" evidence="1">
    <location>
        <begin position="7"/>
        <end position="28"/>
    </location>
</feature>
<keyword evidence="1" id="KW-1133">Transmembrane helix</keyword>
<dbReference type="AlphaFoldDB" id="A0A8J3RP09"/>
<organism evidence="2 3">
    <name type="scientific">Planobispora longispora</name>
    <dbReference type="NCBI Taxonomy" id="28887"/>
    <lineage>
        <taxon>Bacteria</taxon>
        <taxon>Bacillati</taxon>
        <taxon>Actinomycetota</taxon>
        <taxon>Actinomycetes</taxon>
        <taxon>Streptosporangiales</taxon>
        <taxon>Streptosporangiaceae</taxon>
        <taxon>Planobispora</taxon>
    </lineage>
</organism>
<keyword evidence="1" id="KW-0472">Membrane</keyword>
<feature type="transmembrane region" description="Helical" evidence="1">
    <location>
        <begin position="95"/>
        <end position="117"/>
    </location>
</feature>
<reference evidence="2 3" key="1">
    <citation type="submission" date="2021-01" db="EMBL/GenBank/DDBJ databases">
        <title>Whole genome shotgun sequence of Planobispora longispora NBRC 13918.</title>
        <authorList>
            <person name="Komaki H."/>
            <person name="Tamura T."/>
        </authorList>
    </citation>
    <scope>NUCLEOTIDE SEQUENCE [LARGE SCALE GENOMIC DNA]</scope>
    <source>
        <strain evidence="2 3">NBRC 13918</strain>
    </source>
</reference>
<protein>
    <submittedName>
        <fullName evidence="2">Uncharacterized protein</fullName>
    </submittedName>
</protein>
<feature type="transmembrane region" description="Helical" evidence="1">
    <location>
        <begin position="123"/>
        <end position="146"/>
    </location>
</feature>
<dbReference type="EMBL" id="BOOH01000056">
    <property type="protein sequence ID" value="GIH80171.1"/>
    <property type="molecule type" value="Genomic_DNA"/>
</dbReference>
<dbReference type="RefSeq" id="WP_203894609.1">
    <property type="nucleotide sequence ID" value="NZ_BOOH01000056.1"/>
</dbReference>
<feature type="transmembrane region" description="Helical" evidence="1">
    <location>
        <begin position="48"/>
        <end position="74"/>
    </location>
</feature>
<sequence length="151" mass="16064">MSYEEKGVWVYLVVSLGTYAAYLAVILGRAGGGPLTEVAYVPPMLWSIGVAVVAAIVGRIGVAVATAIAGRIADETVRLSENYRSDPRDKDINRFGEYVGGGVFAVAMLVPFALAVVEADHFWIANAMYASFVLTALVSSCAKLVAYRRGL</sequence>
<keyword evidence="1" id="KW-0812">Transmembrane</keyword>
<dbReference type="Proteomes" id="UP000616724">
    <property type="component" value="Unassembled WGS sequence"/>
</dbReference>
<accession>A0A8J3RP09</accession>
<evidence type="ECO:0000313" key="3">
    <source>
        <dbReference type="Proteomes" id="UP000616724"/>
    </source>
</evidence>
<proteinExistence type="predicted"/>